<keyword evidence="2" id="KW-0378">Hydrolase</keyword>
<gene>
    <name evidence="2" type="ORF">G9Q37_06870</name>
</gene>
<proteinExistence type="predicted"/>
<dbReference type="InterPro" id="IPR029058">
    <property type="entry name" value="AB_hydrolase_fold"/>
</dbReference>
<dbReference type="Proteomes" id="UP000503162">
    <property type="component" value="Chromosome"/>
</dbReference>
<reference evidence="2 3" key="1">
    <citation type="submission" date="2020-03" db="EMBL/GenBank/DDBJ databases">
        <title>Hydrogenophaga sp. nov. isolated from cyanobacterial mat.</title>
        <authorList>
            <person name="Thorat V."/>
            <person name="Kirdat K."/>
            <person name="Tiwarekar B."/>
            <person name="Costa E.D."/>
            <person name="Yadav A."/>
        </authorList>
    </citation>
    <scope>NUCLEOTIDE SEQUENCE [LARGE SCALE GENOMIC DNA]</scope>
    <source>
        <strain evidence="2 3">BA0156</strain>
    </source>
</reference>
<dbReference type="Pfam" id="PF00561">
    <property type="entry name" value="Abhydrolase_1"/>
    <property type="match status" value="1"/>
</dbReference>
<dbReference type="InterPro" id="IPR000073">
    <property type="entry name" value="AB_hydrolase_1"/>
</dbReference>
<dbReference type="Gene3D" id="3.40.50.1820">
    <property type="entry name" value="alpha/beta hydrolase"/>
    <property type="match status" value="1"/>
</dbReference>
<dbReference type="EMBL" id="CP049989">
    <property type="protein sequence ID" value="QIM51880.1"/>
    <property type="molecule type" value="Genomic_DNA"/>
</dbReference>
<dbReference type="SUPFAM" id="SSF53474">
    <property type="entry name" value="alpha/beta-Hydrolases"/>
    <property type="match status" value="1"/>
</dbReference>
<dbReference type="RefSeq" id="WP_166226435.1">
    <property type="nucleotide sequence ID" value="NZ_CP049989.1"/>
</dbReference>
<keyword evidence="3" id="KW-1185">Reference proteome</keyword>
<feature type="domain" description="AB hydrolase-1" evidence="1">
    <location>
        <begin position="50"/>
        <end position="157"/>
    </location>
</feature>
<name>A0A6G8IFY7_9BURK</name>
<evidence type="ECO:0000313" key="3">
    <source>
        <dbReference type="Proteomes" id="UP000503162"/>
    </source>
</evidence>
<dbReference type="AlphaFoldDB" id="A0A6G8IFY7"/>
<dbReference type="GO" id="GO:0016787">
    <property type="term" value="F:hydrolase activity"/>
    <property type="evidence" value="ECO:0007669"/>
    <property type="project" value="UniProtKB-KW"/>
</dbReference>
<protein>
    <submittedName>
        <fullName evidence="2">Alpha/beta fold hydrolase</fullName>
    </submittedName>
</protein>
<accession>A0A6G8IFY7</accession>
<sequence length="284" mass="30700">MKEVPLGFGSDRHLIGTLTLPASTTPRGPAFILPNAGVVHRIGPHRLHVKLARALARQGHPCLRLDLSGVGDSRTPADAAPFQQQVVHDLRQAMDHLQKICSVDSFAIAGICSGAHNGLATALEDPRVKGLWMLDGYVYPTPRTHTVRLQRQLAADPTRTLLSWTRSAIERGARGLLGSDAVPAGKADAGDNAPPPEAFARAIQSLVDRGTSVYFMYTGSLLWTYNYPEQLRDAFAQHDFVHRVRCDYVPEIDHTATSLAAQRLVIERLGGWAAELAAAGATPA</sequence>
<dbReference type="KEGG" id="hcz:G9Q37_06870"/>
<evidence type="ECO:0000313" key="2">
    <source>
        <dbReference type="EMBL" id="QIM51880.1"/>
    </source>
</evidence>
<organism evidence="2 3">
    <name type="scientific">Hydrogenophaga crocea</name>
    <dbReference type="NCBI Taxonomy" id="2716225"/>
    <lineage>
        <taxon>Bacteria</taxon>
        <taxon>Pseudomonadati</taxon>
        <taxon>Pseudomonadota</taxon>
        <taxon>Betaproteobacteria</taxon>
        <taxon>Burkholderiales</taxon>
        <taxon>Comamonadaceae</taxon>
        <taxon>Hydrogenophaga</taxon>
    </lineage>
</organism>
<evidence type="ECO:0000259" key="1">
    <source>
        <dbReference type="Pfam" id="PF00561"/>
    </source>
</evidence>